<dbReference type="PANTHER" id="PTHR31383">
    <property type="entry name" value="OXIDATIVE STRESS-RESPONSE SERINE-RICH PROTEIN 1"/>
    <property type="match status" value="1"/>
</dbReference>
<feature type="region of interest" description="Disordered" evidence="5">
    <location>
        <begin position="1"/>
        <end position="43"/>
    </location>
</feature>
<dbReference type="GO" id="GO:0070301">
    <property type="term" value="P:cellular response to hydrogen peroxide"/>
    <property type="evidence" value="ECO:0007669"/>
    <property type="project" value="TreeGrafter"/>
</dbReference>
<protein>
    <recommendedName>
        <fullName evidence="1">Oxidative stress-responsive serine-rich protein 1</fullName>
    </recommendedName>
    <alternativeName>
        <fullName evidence="4">Oxidative stress-responsive protein 1</fullName>
    </alternativeName>
    <alternativeName>
        <fullName evidence="3">Peroxide-inducible transcript 1 protein</fullName>
    </alternativeName>
</protein>
<gene>
    <name evidence="6" type="ORF">TCAL_16632</name>
</gene>
<dbReference type="PANTHER" id="PTHR31383:SF2">
    <property type="entry name" value="OXIDATIVE STRESS-RESPONSIVE SERINE-RICH PROTEIN 1"/>
    <property type="match status" value="1"/>
</dbReference>
<feature type="region of interest" description="Disordered" evidence="5">
    <location>
        <begin position="237"/>
        <end position="285"/>
    </location>
</feature>
<dbReference type="InterPro" id="IPR008494">
    <property type="entry name" value="DUF776"/>
</dbReference>
<evidence type="ECO:0000313" key="7">
    <source>
        <dbReference type="Proteomes" id="UP000318571"/>
    </source>
</evidence>
<evidence type="ECO:0000256" key="4">
    <source>
        <dbReference type="ARBA" id="ARBA00031405"/>
    </source>
</evidence>
<proteinExistence type="predicted"/>
<evidence type="ECO:0000256" key="3">
    <source>
        <dbReference type="ARBA" id="ARBA00029721"/>
    </source>
</evidence>
<feature type="compositionally biased region" description="Low complexity" evidence="5">
    <location>
        <begin position="79"/>
        <end position="92"/>
    </location>
</feature>
<sequence>MSDLKPDLVANSGPETRTGVSLGLSVPGPGSKKTTPPGIAPPLSLIITGFSNLRVAKSRHRRRRSTQSQGSRPALRLKPSSSFKSSVISPPMSRSPGEKRPLLMPGRLKVPDSLRSFSSLSPPVGSPVNGRLDSPAQSAALPPVHSVAFDYRESAPYGLSSGAAHGTQTYRISRSLSSSSLPSLEDDVKGALNTLPMPFGSLSQSVQDFSECCRELECFSLAEQDPDSIPRPMVKVRKRRGGGSCPPLGPSVGGLPSSDEGSTPTSQSCSHGPMSHSSSCASEARQHQDYPDISVNDLAGYLEDSIIFPKKMSYMAEMMYT</sequence>
<dbReference type="AlphaFoldDB" id="A0A553NG33"/>
<name>A0A553NG33_TIGCA</name>
<evidence type="ECO:0000256" key="5">
    <source>
        <dbReference type="SAM" id="MobiDB-lite"/>
    </source>
</evidence>
<keyword evidence="2" id="KW-0597">Phosphoprotein</keyword>
<feature type="compositionally biased region" description="Basic residues" evidence="5">
    <location>
        <begin position="56"/>
        <end position="65"/>
    </location>
</feature>
<evidence type="ECO:0000256" key="2">
    <source>
        <dbReference type="ARBA" id="ARBA00022553"/>
    </source>
</evidence>
<organism evidence="6 7">
    <name type="scientific">Tigriopus californicus</name>
    <name type="common">Marine copepod</name>
    <dbReference type="NCBI Taxonomy" id="6832"/>
    <lineage>
        <taxon>Eukaryota</taxon>
        <taxon>Metazoa</taxon>
        <taxon>Ecdysozoa</taxon>
        <taxon>Arthropoda</taxon>
        <taxon>Crustacea</taxon>
        <taxon>Multicrustacea</taxon>
        <taxon>Hexanauplia</taxon>
        <taxon>Copepoda</taxon>
        <taxon>Harpacticoida</taxon>
        <taxon>Harpacticidae</taxon>
        <taxon>Tigriopus</taxon>
    </lineage>
</organism>
<reference evidence="6 7" key="1">
    <citation type="journal article" date="2018" name="Nat. Ecol. Evol.">
        <title>Genomic signatures of mitonuclear coevolution across populations of Tigriopus californicus.</title>
        <authorList>
            <person name="Barreto F.S."/>
            <person name="Watson E.T."/>
            <person name="Lima T.G."/>
            <person name="Willett C.S."/>
            <person name="Edmands S."/>
            <person name="Li W."/>
            <person name="Burton R.S."/>
        </authorList>
    </citation>
    <scope>NUCLEOTIDE SEQUENCE [LARGE SCALE GENOMIC DNA]</scope>
    <source>
        <strain evidence="6 7">San Diego</strain>
    </source>
</reference>
<feature type="compositionally biased region" description="Low complexity" evidence="5">
    <location>
        <begin position="27"/>
        <end position="37"/>
    </location>
</feature>
<keyword evidence="7" id="KW-1185">Reference proteome</keyword>
<comment type="caution">
    <text evidence="6">The sequence shown here is derived from an EMBL/GenBank/DDBJ whole genome shotgun (WGS) entry which is preliminary data.</text>
</comment>
<evidence type="ECO:0000313" key="6">
    <source>
        <dbReference type="EMBL" id="TRY64329.1"/>
    </source>
</evidence>
<dbReference type="OrthoDB" id="10045817at2759"/>
<dbReference type="EMBL" id="VCGU01000458">
    <property type="protein sequence ID" value="TRY64329.1"/>
    <property type="molecule type" value="Genomic_DNA"/>
</dbReference>
<dbReference type="Proteomes" id="UP000318571">
    <property type="component" value="Chromosome 10"/>
</dbReference>
<feature type="compositionally biased region" description="Low complexity" evidence="5">
    <location>
        <begin position="266"/>
        <end position="282"/>
    </location>
</feature>
<accession>A0A553NG33</accession>
<evidence type="ECO:0000256" key="1">
    <source>
        <dbReference type="ARBA" id="ARBA00015005"/>
    </source>
</evidence>
<feature type="region of interest" description="Disordered" evidence="5">
    <location>
        <begin position="55"/>
        <end position="105"/>
    </location>
</feature>